<feature type="chain" id="PRO_5002674930" evidence="2">
    <location>
        <begin position="23"/>
        <end position="99"/>
    </location>
</feature>
<dbReference type="EMBL" id="AM235768">
    <property type="protein sequence ID" value="CAM96205.1"/>
    <property type="molecule type" value="Genomic_DNA"/>
</dbReference>
<feature type="region of interest" description="Disordered" evidence="1">
    <location>
        <begin position="76"/>
        <end position="99"/>
    </location>
</feature>
<protein>
    <submittedName>
        <fullName evidence="3">Exported protein</fullName>
    </submittedName>
</protein>
<geneLocation type="plasmid" evidence="3 4">
    <name>pQBR103</name>
</geneLocation>
<keyword evidence="3" id="KW-0614">Plasmid</keyword>
<name>A4V7R8_PSEFS</name>
<reference evidence="3 4" key="1">
    <citation type="journal article" date="2007" name="ISME J.">
        <title>Sequence-based analysis of pQBR103; a representative of a unique, transfer-proficient mega plasmid resident in the microbial community of sugar beet.</title>
        <authorList>
            <person name="Tett A."/>
            <person name="Spiers A.J."/>
            <person name="Crossman L.C."/>
            <person name="Ager D."/>
            <person name="Ciric L."/>
            <person name="Dow J.M."/>
            <person name="Fry J.C."/>
            <person name="Harris D."/>
            <person name="Lilley A."/>
            <person name="Oliver A."/>
            <person name="Parkhill J."/>
            <person name="Quail M.A."/>
            <person name="Rainey P.B."/>
            <person name="Saunders N.J."/>
            <person name="Seeger K."/>
            <person name="Snyder L.A.S."/>
            <person name="Squares R."/>
            <person name="Thomas C.M."/>
            <person name="Turner S.L."/>
            <person name="Zhang X.-X."/>
            <person name="Field D."/>
            <person name="Bailey M.J."/>
        </authorList>
    </citation>
    <scope>NUCLEOTIDE SEQUENCE [LARGE SCALE GENOMIC DNA]</scope>
    <source>
        <strain evidence="3 4">SBW25</strain>
    </source>
</reference>
<accession>A4V7R8</accession>
<evidence type="ECO:0000256" key="2">
    <source>
        <dbReference type="SAM" id="SignalP"/>
    </source>
</evidence>
<proteinExistence type="predicted"/>
<evidence type="ECO:0000256" key="1">
    <source>
        <dbReference type="SAM" id="MobiDB-lite"/>
    </source>
</evidence>
<dbReference type="Proteomes" id="UP000002332">
    <property type="component" value="Plasmid pQBR103"/>
</dbReference>
<evidence type="ECO:0000313" key="4">
    <source>
        <dbReference type="Proteomes" id="UP000002332"/>
    </source>
</evidence>
<dbReference type="RefSeq" id="WP_011922981.1">
    <property type="nucleotide sequence ID" value="NC_009444.1"/>
</dbReference>
<organism evidence="3 4">
    <name type="scientific">Pseudomonas fluorescens (strain SBW25)</name>
    <dbReference type="NCBI Taxonomy" id="216595"/>
    <lineage>
        <taxon>Bacteria</taxon>
        <taxon>Pseudomonadati</taxon>
        <taxon>Pseudomonadota</taxon>
        <taxon>Gammaproteobacteria</taxon>
        <taxon>Pseudomonadales</taxon>
        <taxon>Pseudomonadaceae</taxon>
        <taxon>Pseudomonas</taxon>
    </lineage>
</organism>
<dbReference type="AlphaFoldDB" id="A4V7R8"/>
<feature type="compositionally biased region" description="Pro residues" evidence="1">
    <location>
        <begin position="89"/>
        <end position="99"/>
    </location>
</feature>
<sequence length="99" mass="10359">MKVLRWAALTAAVMIASGTVSASEPQEHRPPPKLPPDVAYQACDGLQPGEIVEFSQEGGKEFVGVCQLLEGRLVAIPGHPQGRPGGEGAPPPRPDAPRS</sequence>
<gene>
    <name evidence="3" type="ordered locus">pQBR0173</name>
</gene>
<keyword evidence="2" id="KW-0732">Signal</keyword>
<evidence type="ECO:0000313" key="3">
    <source>
        <dbReference type="EMBL" id="CAM96205.1"/>
    </source>
</evidence>
<feature type="signal peptide" evidence="2">
    <location>
        <begin position="1"/>
        <end position="22"/>
    </location>
</feature>